<accession>A0ABN3KS09</accession>
<evidence type="ECO:0000256" key="5">
    <source>
        <dbReference type="ARBA" id="ARBA00023235"/>
    </source>
</evidence>
<name>A0ABN3KS09_9MICO</name>
<dbReference type="InterPro" id="IPR029045">
    <property type="entry name" value="ClpP/crotonase-like_dom_sf"/>
</dbReference>
<dbReference type="Proteomes" id="UP001500730">
    <property type="component" value="Unassembled WGS sequence"/>
</dbReference>
<evidence type="ECO:0000256" key="6">
    <source>
        <dbReference type="RuleBase" id="RU003707"/>
    </source>
</evidence>
<evidence type="ECO:0000256" key="3">
    <source>
        <dbReference type="ARBA" id="ARBA00022832"/>
    </source>
</evidence>
<keyword evidence="5" id="KW-0413">Isomerase</keyword>
<evidence type="ECO:0000313" key="8">
    <source>
        <dbReference type="Proteomes" id="UP001500730"/>
    </source>
</evidence>
<dbReference type="PANTHER" id="PTHR43149:SF1">
    <property type="entry name" value="DELTA(3,5)-DELTA(2,4)-DIENOYL-COA ISOMERASE, MITOCHONDRIAL"/>
    <property type="match status" value="1"/>
</dbReference>
<keyword evidence="3" id="KW-0276">Fatty acid metabolism</keyword>
<sequence>MGDVSDVGARGVRVYRQLHGSRHTLVIDGPKTLNAIDEESMAEIRDGVAAAAEDPQCRLLVLQGANGAFSSGADLKLVESLSPRNAGKDFRRLLAGLRGVTESIEAAEVPVVAAIDGVCVGGGLEIALACDVRLGTPRSRLGLPEVRMGIIPDLGGTQRLASFVGLGRARMLAMTGSILEAAEAHRIGLLDVLTEDIGRALDDLERTFAGLGPLAVGLVKRAVNASRDCDLRTGLELEAALQGQLLSSEDFQEGAAALMTKRPPKFAAR</sequence>
<dbReference type="SUPFAM" id="SSF52096">
    <property type="entry name" value="ClpP/crotonase"/>
    <property type="match status" value="1"/>
</dbReference>
<keyword evidence="8" id="KW-1185">Reference proteome</keyword>
<proteinExistence type="inferred from homology"/>
<keyword evidence="4" id="KW-0443">Lipid metabolism</keyword>
<comment type="pathway">
    <text evidence="1">Lipid metabolism; fatty acid beta-oxidation.</text>
</comment>
<evidence type="ECO:0000313" key="7">
    <source>
        <dbReference type="EMBL" id="GAA2468434.1"/>
    </source>
</evidence>
<dbReference type="EMBL" id="BAAARE010000001">
    <property type="protein sequence ID" value="GAA2468434.1"/>
    <property type="molecule type" value="Genomic_DNA"/>
</dbReference>
<evidence type="ECO:0000256" key="2">
    <source>
        <dbReference type="ARBA" id="ARBA00005254"/>
    </source>
</evidence>
<dbReference type="InterPro" id="IPR014748">
    <property type="entry name" value="Enoyl-CoA_hydra_C"/>
</dbReference>
<gene>
    <name evidence="7" type="ORF">GCM10009858_02120</name>
</gene>
<reference evidence="7 8" key="1">
    <citation type="journal article" date="2019" name="Int. J. Syst. Evol. Microbiol.">
        <title>The Global Catalogue of Microorganisms (GCM) 10K type strain sequencing project: providing services to taxonomists for standard genome sequencing and annotation.</title>
        <authorList>
            <consortium name="The Broad Institute Genomics Platform"/>
            <consortium name="The Broad Institute Genome Sequencing Center for Infectious Disease"/>
            <person name="Wu L."/>
            <person name="Ma J."/>
        </authorList>
    </citation>
    <scope>NUCLEOTIDE SEQUENCE [LARGE SCALE GENOMIC DNA]</scope>
    <source>
        <strain evidence="7 8">JCM 16259</strain>
    </source>
</reference>
<comment type="similarity">
    <text evidence="2 6">Belongs to the enoyl-CoA hydratase/isomerase family.</text>
</comment>
<organism evidence="7 8">
    <name type="scientific">Terrabacter carboxydivorans</name>
    <dbReference type="NCBI Taxonomy" id="619730"/>
    <lineage>
        <taxon>Bacteria</taxon>
        <taxon>Bacillati</taxon>
        <taxon>Actinomycetota</taxon>
        <taxon>Actinomycetes</taxon>
        <taxon>Micrococcales</taxon>
        <taxon>Intrasporangiaceae</taxon>
        <taxon>Terrabacter</taxon>
    </lineage>
</organism>
<evidence type="ECO:0000256" key="1">
    <source>
        <dbReference type="ARBA" id="ARBA00005005"/>
    </source>
</evidence>
<dbReference type="Gene3D" id="1.10.12.10">
    <property type="entry name" value="Lyase 2-enoyl-coa Hydratase, Chain A, domain 2"/>
    <property type="match status" value="1"/>
</dbReference>
<dbReference type="Gene3D" id="3.90.226.10">
    <property type="entry name" value="2-enoyl-CoA Hydratase, Chain A, domain 1"/>
    <property type="match status" value="1"/>
</dbReference>
<evidence type="ECO:0000256" key="4">
    <source>
        <dbReference type="ARBA" id="ARBA00023098"/>
    </source>
</evidence>
<protein>
    <submittedName>
        <fullName evidence="7">Enoyl-CoA hydratase-related protein</fullName>
    </submittedName>
</protein>
<dbReference type="PROSITE" id="PS00166">
    <property type="entry name" value="ENOYL_COA_HYDRATASE"/>
    <property type="match status" value="1"/>
</dbReference>
<comment type="caution">
    <text evidence="7">The sequence shown here is derived from an EMBL/GenBank/DDBJ whole genome shotgun (WGS) entry which is preliminary data.</text>
</comment>
<dbReference type="InterPro" id="IPR018376">
    <property type="entry name" value="Enoyl-CoA_hyd/isom_CS"/>
</dbReference>
<dbReference type="Pfam" id="PF00378">
    <property type="entry name" value="ECH_1"/>
    <property type="match status" value="1"/>
</dbReference>
<dbReference type="PANTHER" id="PTHR43149">
    <property type="entry name" value="ENOYL-COA HYDRATASE"/>
    <property type="match status" value="1"/>
</dbReference>
<dbReference type="InterPro" id="IPR001753">
    <property type="entry name" value="Enoyl-CoA_hydra/iso"/>
</dbReference>
<dbReference type="CDD" id="cd06558">
    <property type="entry name" value="crotonase-like"/>
    <property type="match status" value="1"/>
</dbReference>
<dbReference type="InterPro" id="IPR045002">
    <property type="entry name" value="Ech1-like"/>
</dbReference>